<gene>
    <name evidence="3" type="ORF">TcWFU_005313</name>
</gene>
<comment type="caution">
    <text evidence="3">The sequence shown here is derived from an EMBL/GenBank/DDBJ whole genome shotgun (WGS) entry which is preliminary data.</text>
</comment>
<organism evidence="3 4">
    <name type="scientific">Taenia crassiceps</name>
    <dbReference type="NCBI Taxonomy" id="6207"/>
    <lineage>
        <taxon>Eukaryota</taxon>
        <taxon>Metazoa</taxon>
        <taxon>Spiralia</taxon>
        <taxon>Lophotrochozoa</taxon>
        <taxon>Platyhelminthes</taxon>
        <taxon>Cestoda</taxon>
        <taxon>Eucestoda</taxon>
        <taxon>Cyclophyllidea</taxon>
        <taxon>Taeniidae</taxon>
        <taxon>Taenia</taxon>
    </lineage>
</organism>
<name>A0ABR4QLC0_9CEST</name>
<dbReference type="Proteomes" id="UP001651158">
    <property type="component" value="Unassembled WGS sequence"/>
</dbReference>
<feature type="domain" description="Ciliogenesis-associated TTC17-interacting protein N-terminal" evidence="2">
    <location>
        <begin position="315"/>
        <end position="536"/>
    </location>
</feature>
<dbReference type="InterPro" id="IPR047501">
    <property type="entry name" value="DD_CATIP"/>
</dbReference>
<proteinExistence type="predicted"/>
<protein>
    <submittedName>
        <fullName evidence="3">Ciliogenesis-associated TTC17-interacting protein</fullName>
    </submittedName>
</protein>
<dbReference type="PANTHER" id="PTHR15505">
    <property type="entry name" value="RIIA DOMAIN-CONTAINING PROTEIN 1"/>
    <property type="match status" value="1"/>
</dbReference>
<dbReference type="Gene3D" id="1.20.890.10">
    <property type="entry name" value="cAMP-dependent protein kinase regulatory subunit, dimerization-anchoring domain"/>
    <property type="match status" value="1"/>
</dbReference>
<reference evidence="3 4" key="1">
    <citation type="journal article" date="2022" name="Front. Cell. Infect. Microbiol.">
        <title>The Genomes of Two Strains of Taenia crassiceps the Animal Model for the Study of Human Cysticercosis.</title>
        <authorList>
            <person name="Bobes R.J."/>
            <person name="Estrada K."/>
            <person name="Rios-Valencia D.G."/>
            <person name="Calderon-Gallegos A."/>
            <person name="de la Torre P."/>
            <person name="Carrero J.C."/>
            <person name="Sanchez-Flores A."/>
            <person name="Laclette J.P."/>
        </authorList>
    </citation>
    <scope>NUCLEOTIDE SEQUENCE [LARGE SCALE GENOMIC DNA]</scope>
    <source>
        <strain evidence="3">WFUcys</strain>
    </source>
</reference>
<keyword evidence="4" id="KW-1185">Reference proteome</keyword>
<evidence type="ECO:0000259" key="2">
    <source>
        <dbReference type="Pfam" id="PF21772"/>
    </source>
</evidence>
<dbReference type="EMBL" id="JAKROA010000002">
    <property type="protein sequence ID" value="KAL5110383.1"/>
    <property type="molecule type" value="Genomic_DNA"/>
</dbReference>
<evidence type="ECO:0000313" key="3">
    <source>
        <dbReference type="EMBL" id="KAL5110383.1"/>
    </source>
</evidence>
<dbReference type="Pfam" id="PF21772">
    <property type="entry name" value="CATIP_N"/>
    <property type="match status" value="1"/>
</dbReference>
<evidence type="ECO:0000313" key="4">
    <source>
        <dbReference type="Proteomes" id="UP001651158"/>
    </source>
</evidence>
<sequence length="640" mass="73035">MFFSEGLKAVIKKYTEMQVEDSDGEKLDYFSDRVPVAHRRRKAIVSRNASSCATRGHGKIQRTLFLKNSECFTQKRLERLLPVPLPDHGSSDGSARKRPIIAPIEELEYALARGTTGLSFVRSSNPGYNALKRRKLLSSNLRTLLPMEEFKYKLRVYRKQASSFSLPNGDRMDCGATSSELHTPSTSEEIESPSHFAVDRRLSVFGRRNCERVRGTPNWFNPSSTSSAVDAYREPPPKCPFGGVGRPKSSRHPGQSRFPWGESARRRSGGRQPPCLPAAVVRFVGYFDIRICLIRGTASNFALYVEDREHMLSFDFSTDITPSTINQAAFDESLRAIAEDGTIVGFYECSVDASTNDKSVLVSTRSEYRIADTEYRTALTSKLDSKLNLFNEVNEQTRKTKDQITKRIIRTYRELDNLVVEMEEWIGTESTKSTRRQSLSELGWYLANGAVLVVERIYAITNAETKFTVNTLDTDGVVCNLVCEQLCERNVSYDNKNVSELSMKQTMFSPTGTSIITHKYFTVHGQLLSLVQVGLPIVFKTMDLPLPVTKTQYLSTPEIMEDNFHWKDNYMLFSRFHERKEELKSQYHLYLYDHPEFADMVKDFLLSILMEKPEDTLNFAADFFTTFSKRQLLPPRLKRT</sequence>
<accession>A0ABR4QLC0</accession>
<evidence type="ECO:0000256" key="1">
    <source>
        <dbReference type="SAM" id="MobiDB-lite"/>
    </source>
</evidence>
<feature type="region of interest" description="Disordered" evidence="1">
    <location>
        <begin position="242"/>
        <end position="271"/>
    </location>
</feature>
<dbReference type="InterPro" id="IPR048777">
    <property type="entry name" value="CATIP_N"/>
</dbReference>
<dbReference type="PANTHER" id="PTHR15505:SF4">
    <property type="entry name" value="RIIA DOMAIN-CONTAINING PROTEIN 1"/>
    <property type="match status" value="1"/>
</dbReference>
<dbReference type="CDD" id="cd22973">
    <property type="entry name" value="DD_CATIP"/>
    <property type="match status" value="1"/>
</dbReference>
<dbReference type="SUPFAM" id="SSF47391">
    <property type="entry name" value="Dimerization-anchoring domain of cAMP-dependent PK regulatory subunit"/>
    <property type="match status" value="1"/>
</dbReference>